<dbReference type="AlphaFoldDB" id="A0AAW3JWP3"/>
<evidence type="ECO:0000256" key="1">
    <source>
        <dbReference type="SAM" id="MobiDB-lite"/>
    </source>
</evidence>
<sequence>MYIIDLKDWMSNKGKYGYQKWANKKENKVNDDKKNVIVTMYLNAVTKTYDGGRNNYHAKGLNTKEKWKNATQHMRMAGYPEEYDQHYNIPVEFKFQVDDKQTPSHLIIESRVANGSTTYAKTYTNSQFQWAGSNVVGATKKMNESFGGYYHDITSVKNKQFKKGSAFSVTKDLIDALSQNGQLLLRGVRLERYAVDKTKSEKDTSKQTIITKSYSKGQTSAAKKAGYEYGDVAHVYLTCDADTLRALAKNNKKTTKEFSKKNKNLEKGSVDKNTIETKDGKIKVEDEGKFYEIGVTKKGKTFSITKKSNDKKTIKEWDDGETLGETIGDDGKITYQQFITYVSKLNFKIHPYEKYDNSEKKDKKVYEDHLVFIWERAVEPKLSMNTELVSYDSGDSTDSTKTDSDSNGEDTSGKYVGVTSGDYALDVPMDKMSKDYDVAGTVEALGKLVPSNNDLTLESFLKEKIKNLISENDKHDVGYYYNRLLYSTGDAVPAILSDIRVSYTDNDGTKIVKSRTD</sequence>
<evidence type="ECO:0000313" key="2">
    <source>
        <dbReference type="EMBL" id="KQC86665.1"/>
    </source>
</evidence>
<proteinExistence type="predicted"/>
<organism evidence="2 3">
    <name type="scientific">Butyribacter intestini</name>
    <dbReference type="NCBI Taxonomy" id="1703332"/>
    <lineage>
        <taxon>Bacteria</taxon>
        <taxon>Bacillati</taxon>
        <taxon>Bacillota</taxon>
        <taxon>Clostridia</taxon>
        <taxon>Lachnospirales</taxon>
        <taxon>Lachnospiraceae</taxon>
        <taxon>Butyribacter</taxon>
    </lineage>
</organism>
<gene>
    <name evidence="2" type="ORF">APZ18_05725</name>
</gene>
<keyword evidence="3" id="KW-1185">Reference proteome</keyword>
<protein>
    <submittedName>
        <fullName evidence="2">Uncharacterized protein</fullName>
    </submittedName>
</protein>
<reference evidence="2 3" key="1">
    <citation type="submission" date="2015-10" db="EMBL/GenBank/DDBJ databases">
        <title>Butyribacter intestini gen. nov., sp. nov., a butyric acid-producing bacterium of the family Lachnospiraceae isolated from the human faeces.</title>
        <authorList>
            <person name="Zou Y."/>
            <person name="Xue W."/>
            <person name="Luo G."/>
            <person name="Lv M."/>
        </authorList>
    </citation>
    <scope>NUCLEOTIDE SEQUENCE [LARGE SCALE GENOMIC DNA]</scope>
    <source>
        <strain evidence="2 3">TF01-11</strain>
    </source>
</reference>
<evidence type="ECO:0000313" key="3">
    <source>
        <dbReference type="Proteomes" id="UP000050833"/>
    </source>
</evidence>
<comment type="caution">
    <text evidence="2">The sequence shown here is derived from an EMBL/GenBank/DDBJ whole genome shotgun (WGS) entry which is preliminary data.</text>
</comment>
<dbReference type="Proteomes" id="UP000050833">
    <property type="component" value="Unassembled WGS sequence"/>
</dbReference>
<dbReference type="EMBL" id="LLKB01000001">
    <property type="protein sequence ID" value="KQC86665.1"/>
    <property type="molecule type" value="Genomic_DNA"/>
</dbReference>
<name>A0AAW3JWP3_9FIRM</name>
<feature type="region of interest" description="Disordered" evidence="1">
    <location>
        <begin position="389"/>
        <end position="414"/>
    </location>
</feature>
<accession>A0AAW3JWP3</accession>